<keyword evidence="3 14" id="KW-0575">Peroxidase</keyword>
<dbReference type="GO" id="GO:0008379">
    <property type="term" value="F:thioredoxin peroxidase activity"/>
    <property type="evidence" value="ECO:0007669"/>
    <property type="project" value="TreeGrafter"/>
</dbReference>
<evidence type="ECO:0000256" key="6">
    <source>
        <dbReference type="ARBA" id="ARBA00023157"/>
    </source>
</evidence>
<evidence type="ECO:0000256" key="12">
    <source>
        <dbReference type="SAM" id="SignalP"/>
    </source>
</evidence>
<dbReference type="GO" id="GO:0045454">
    <property type="term" value="P:cell redox homeostasis"/>
    <property type="evidence" value="ECO:0007669"/>
    <property type="project" value="TreeGrafter"/>
</dbReference>
<dbReference type="PANTHER" id="PTHR42801">
    <property type="entry name" value="THIOREDOXIN-DEPENDENT PEROXIDE REDUCTASE"/>
    <property type="match status" value="1"/>
</dbReference>
<dbReference type="SUPFAM" id="SSF52833">
    <property type="entry name" value="Thioredoxin-like"/>
    <property type="match status" value="1"/>
</dbReference>
<sequence>MNVKKIFLGILFLVSVSLYSQDVSKALKVGDKAIDFTLKNAKGEEVTLYSLLEKGNVVITWYRGGWCPYCNVALSQLQEKLPEFKSLNTSLVALTPELPDHSLSTQEKNNLEFEVLTDINNQIARKYGVVFKLDDTTAKRYEQVLQLSSRNGTNSSELPVPATYVIDKKGNIRYAFVNPDYKVRVNPEEVIEELKKIR</sequence>
<evidence type="ECO:0000256" key="10">
    <source>
        <dbReference type="ARBA" id="ARBA00042639"/>
    </source>
</evidence>
<evidence type="ECO:0000256" key="2">
    <source>
        <dbReference type="ARBA" id="ARBA00013017"/>
    </source>
</evidence>
<dbReference type="InterPro" id="IPR036249">
    <property type="entry name" value="Thioredoxin-like_sf"/>
</dbReference>
<dbReference type="PROSITE" id="PS51352">
    <property type="entry name" value="THIOREDOXIN_2"/>
    <property type="match status" value="1"/>
</dbReference>
<evidence type="ECO:0000313" key="14">
    <source>
        <dbReference type="EMBL" id="CEN34020.1"/>
    </source>
</evidence>
<name>A0A0B7H3Q2_9FLAO</name>
<evidence type="ECO:0000256" key="1">
    <source>
        <dbReference type="ARBA" id="ARBA00003330"/>
    </source>
</evidence>
<dbReference type="InterPro" id="IPR000866">
    <property type="entry name" value="AhpC/TSA"/>
</dbReference>
<dbReference type="Proteomes" id="UP000038055">
    <property type="component" value="Unassembled WGS sequence"/>
</dbReference>
<evidence type="ECO:0000256" key="11">
    <source>
        <dbReference type="ARBA" id="ARBA00049091"/>
    </source>
</evidence>
<feature type="chain" id="PRO_5002117032" description="thioredoxin-dependent peroxiredoxin" evidence="12">
    <location>
        <begin position="21"/>
        <end position="198"/>
    </location>
</feature>
<evidence type="ECO:0000256" key="5">
    <source>
        <dbReference type="ARBA" id="ARBA00023002"/>
    </source>
</evidence>
<proteinExistence type="inferred from homology"/>
<comment type="catalytic activity">
    <reaction evidence="11">
        <text>a hydroperoxide + [thioredoxin]-dithiol = an alcohol + [thioredoxin]-disulfide + H2O</text>
        <dbReference type="Rhea" id="RHEA:62620"/>
        <dbReference type="Rhea" id="RHEA-COMP:10698"/>
        <dbReference type="Rhea" id="RHEA-COMP:10700"/>
        <dbReference type="ChEBI" id="CHEBI:15377"/>
        <dbReference type="ChEBI" id="CHEBI:29950"/>
        <dbReference type="ChEBI" id="CHEBI:30879"/>
        <dbReference type="ChEBI" id="CHEBI:35924"/>
        <dbReference type="ChEBI" id="CHEBI:50058"/>
        <dbReference type="EC" id="1.11.1.24"/>
    </reaction>
</comment>
<keyword evidence="5 14" id="KW-0560">Oxidoreductase</keyword>
<dbReference type="AlphaFoldDB" id="A0A0B7H3Q2"/>
<evidence type="ECO:0000256" key="9">
    <source>
        <dbReference type="ARBA" id="ARBA00038489"/>
    </source>
</evidence>
<evidence type="ECO:0000256" key="8">
    <source>
        <dbReference type="ARBA" id="ARBA00032824"/>
    </source>
</evidence>
<reference evidence="15" key="1">
    <citation type="submission" date="2015-01" db="EMBL/GenBank/DDBJ databases">
        <authorList>
            <person name="MANFREDI Pablo"/>
        </authorList>
    </citation>
    <scope>NUCLEOTIDE SEQUENCE [LARGE SCALE GENOMIC DNA]</scope>
    <source>
        <strain evidence="15">Ccyn2B</strain>
    </source>
</reference>
<gene>
    <name evidence="14" type="ORF">CCYN2B_190041</name>
</gene>
<keyword evidence="6" id="KW-1015">Disulfide bond</keyword>
<evidence type="ECO:0000313" key="15">
    <source>
        <dbReference type="Proteomes" id="UP000038055"/>
    </source>
</evidence>
<comment type="similarity">
    <text evidence="9">Belongs to the peroxiredoxin family. BCP/PrxQ subfamily.</text>
</comment>
<keyword evidence="15" id="KW-1185">Reference proteome</keyword>
<dbReference type="Gene3D" id="3.40.30.10">
    <property type="entry name" value="Glutaredoxin"/>
    <property type="match status" value="1"/>
</dbReference>
<dbReference type="GO" id="GO:0005737">
    <property type="term" value="C:cytoplasm"/>
    <property type="evidence" value="ECO:0007669"/>
    <property type="project" value="TreeGrafter"/>
</dbReference>
<keyword evidence="4" id="KW-0049">Antioxidant</keyword>
<evidence type="ECO:0000256" key="3">
    <source>
        <dbReference type="ARBA" id="ARBA00022559"/>
    </source>
</evidence>
<keyword evidence="12" id="KW-0732">Signal</keyword>
<organism evidence="14 15">
    <name type="scientific">Capnocytophaga cynodegmi</name>
    <dbReference type="NCBI Taxonomy" id="28189"/>
    <lineage>
        <taxon>Bacteria</taxon>
        <taxon>Pseudomonadati</taxon>
        <taxon>Bacteroidota</taxon>
        <taxon>Flavobacteriia</taxon>
        <taxon>Flavobacteriales</taxon>
        <taxon>Flavobacteriaceae</taxon>
        <taxon>Capnocytophaga</taxon>
    </lineage>
</organism>
<dbReference type="PANTHER" id="PTHR42801:SF7">
    <property type="entry name" value="SLL1159 PROTEIN"/>
    <property type="match status" value="1"/>
</dbReference>
<dbReference type="Pfam" id="PF00578">
    <property type="entry name" value="AhpC-TSA"/>
    <property type="match status" value="1"/>
</dbReference>
<feature type="signal peptide" evidence="12">
    <location>
        <begin position="1"/>
        <end position="20"/>
    </location>
</feature>
<keyword evidence="7" id="KW-0676">Redox-active center</keyword>
<comment type="function">
    <text evidence="1">Thiol-specific peroxidase that catalyzes the reduction of hydrogen peroxide and organic hydroperoxides to water and alcohols, respectively. Plays a role in cell protection against oxidative stress by detoxifying peroxides and as sensor of hydrogen peroxide-mediated signaling events.</text>
</comment>
<dbReference type="InterPro" id="IPR013766">
    <property type="entry name" value="Thioredoxin_domain"/>
</dbReference>
<dbReference type="GO" id="GO:0034599">
    <property type="term" value="P:cellular response to oxidative stress"/>
    <property type="evidence" value="ECO:0007669"/>
    <property type="project" value="TreeGrafter"/>
</dbReference>
<evidence type="ECO:0000256" key="4">
    <source>
        <dbReference type="ARBA" id="ARBA00022862"/>
    </source>
</evidence>
<dbReference type="STRING" id="28189.CCYN74_140031"/>
<dbReference type="CDD" id="cd02970">
    <property type="entry name" value="PRX_like2"/>
    <property type="match status" value="1"/>
</dbReference>
<dbReference type="InterPro" id="IPR050924">
    <property type="entry name" value="Peroxiredoxin_BCP/PrxQ"/>
</dbReference>
<dbReference type="eggNOG" id="COG1225">
    <property type="taxonomic scope" value="Bacteria"/>
</dbReference>
<protein>
    <recommendedName>
        <fullName evidence="2">thioredoxin-dependent peroxiredoxin</fullName>
        <ecNumber evidence="2">1.11.1.24</ecNumber>
    </recommendedName>
    <alternativeName>
        <fullName evidence="8">Thioredoxin peroxidase</fullName>
    </alternativeName>
    <alternativeName>
        <fullName evidence="10">Thioredoxin-dependent peroxiredoxin Bcp</fullName>
    </alternativeName>
</protein>
<evidence type="ECO:0000256" key="7">
    <source>
        <dbReference type="ARBA" id="ARBA00023284"/>
    </source>
</evidence>
<dbReference type="EC" id="1.11.1.24" evidence="2"/>
<dbReference type="EMBL" id="CDOD01000011">
    <property type="protein sequence ID" value="CEN34020.1"/>
    <property type="molecule type" value="Genomic_DNA"/>
</dbReference>
<evidence type="ECO:0000259" key="13">
    <source>
        <dbReference type="PROSITE" id="PS51352"/>
    </source>
</evidence>
<accession>A0A0B7H3Q2</accession>
<feature type="domain" description="Thioredoxin" evidence="13">
    <location>
        <begin position="27"/>
        <end position="198"/>
    </location>
</feature>